<keyword evidence="3" id="KW-0050">Antiport</keyword>
<dbReference type="NCBIfam" id="NF003716">
    <property type="entry name" value="PRK05326.1-3"/>
    <property type="match status" value="1"/>
</dbReference>
<evidence type="ECO:0000256" key="5">
    <source>
        <dbReference type="ARBA" id="ARBA00022692"/>
    </source>
</evidence>
<dbReference type="Pfam" id="PF00999">
    <property type="entry name" value="Na_H_Exchanger"/>
    <property type="match status" value="1"/>
</dbReference>
<evidence type="ECO:0000256" key="2">
    <source>
        <dbReference type="ARBA" id="ARBA00022448"/>
    </source>
</evidence>
<dbReference type="NCBIfam" id="NF003715">
    <property type="entry name" value="PRK05326.1-2"/>
    <property type="match status" value="1"/>
</dbReference>
<accession>A0ABP8VR23</accession>
<dbReference type="Pfam" id="PF02080">
    <property type="entry name" value="TrkA_C"/>
    <property type="match status" value="1"/>
</dbReference>
<evidence type="ECO:0000256" key="6">
    <source>
        <dbReference type="ARBA" id="ARBA00022989"/>
    </source>
</evidence>
<evidence type="ECO:0000256" key="9">
    <source>
        <dbReference type="SAM" id="Phobius"/>
    </source>
</evidence>
<keyword evidence="5 9" id="KW-0812">Transmembrane</keyword>
<dbReference type="InterPro" id="IPR036721">
    <property type="entry name" value="RCK_C_sf"/>
</dbReference>
<keyword evidence="6 9" id="KW-1133">Transmembrane helix</keyword>
<sequence>MDPADLNLSLLLGAGVLIIAVAAVRVTSRAGLPSLLVYLAIGLVIGESGLGVQFEDADLTQVLGTVALAVILAEGGFTTEWRSVRPVAPLAAVLATVGVGVSVAVTSSLAYVLLDVDLRTAILLGAVASSTDAAAVFSVLRALPVRSRLRAAVEAESGFNDPPVIILVTVVASDAWDGSPGIGLLGAVGYQLVLGLVLGFVVARAGLWVLARSALPASGLYPIATLAIAFLAFAVAGSSGGSALMAIYVAGLTLGNAPLPHRAATASFIDGLAWLAQIGLFVLLGLLASPERLWEALPTAVVVGGALTLVARPLSVAVCATPFGVPWRDQAFISWAGLRGAVPIVLATIPLSAGLPGATRIFDVVFLLVVVFTLVQGPTLPWVARRLGAVAEQNPREVAVESAPLESVGAALLQFAVPPGSRLAGVEVAELRLPPDVAVSLVLREGRLFSPTGATALRHGDHVLVAAPREAREVVEERLRAVSEHGRLAGWHRSLDRGARVP</sequence>
<comment type="caution">
    <text evidence="11">The sequence shown here is derived from an EMBL/GenBank/DDBJ whole genome shotgun (WGS) entry which is preliminary data.</text>
</comment>
<name>A0ABP8VR23_9ACTN</name>
<dbReference type="InterPro" id="IPR006037">
    <property type="entry name" value="RCK_C"/>
</dbReference>
<keyword evidence="7" id="KW-0406">Ion transport</keyword>
<feature type="domain" description="RCK C-terminal" evidence="10">
    <location>
        <begin position="400"/>
        <end position="481"/>
    </location>
</feature>
<dbReference type="InterPro" id="IPR038770">
    <property type="entry name" value="Na+/solute_symporter_sf"/>
</dbReference>
<dbReference type="EMBL" id="BAABIM010000001">
    <property type="protein sequence ID" value="GAA4670332.1"/>
    <property type="molecule type" value="Genomic_DNA"/>
</dbReference>
<gene>
    <name evidence="11" type="ORF">GCM10023226_03630</name>
</gene>
<evidence type="ECO:0000256" key="3">
    <source>
        <dbReference type="ARBA" id="ARBA00022449"/>
    </source>
</evidence>
<feature type="transmembrane region" description="Helical" evidence="9">
    <location>
        <begin position="223"/>
        <end position="251"/>
    </location>
</feature>
<organism evidence="11 12">
    <name type="scientific">Nocardioides nanhaiensis</name>
    <dbReference type="NCBI Taxonomy" id="1476871"/>
    <lineage>
        <taxon>Bacteria</taxon>
        <taxon>Bacillati</taxon>
        <taxon>Actinomycetota</taxon>
        <taxon>Actinomycetes</taxon>
        <taxon>Propionibacteriales</taxon>
        <taxon>Nocardioidaceae</taxon>
        <taxon>Nocardioides</taxon>
    </lineage>
</organism>
<evidence type="ECO:0000259" key="10">
    <source>
        <dbReference type="PROSITE" id="PS51202"/>
    </source>
</evidence>
<dbReference type="InterPro" id="IPR006153">
    <property type="entry name" value="Cation/H_exchanger_TM"/>
</dbReference>
<feature type="transmembrane region" description="Helical" evidence="9">
    <location>
        <begin position="90"/>
        <end position="114"/>
    </location>
</feature>
<keyword evidence="4" id="KW-1003">Cell membrane</keyword>
<reference evidence="12" key="1">
    <citation type="journal article" date="2019" name="Int. J. Syst. Evol. Microbiol.">
        <title>The Global Catalogue of Microorganisms (GCM) 10K type strain sequencing project: providing services to taxonomists for standard genome sequencing and annotation.</title>
        <authorList>
            <consortium name="The Broad Institute Genomics Platform"/>
            <consortium name="The Broad Institute Genome Sequencing Center for Infectious Disease"/>
            <person name="Wu L."/>
            <person name="Ma J."/>
        </authorList>
    </citation>
    <scope>NUCLEOTIDE SEQUENCE [LARGE SCALE GENOMIC DNA]</scope>
    <source>
        <strain evidence="12">JCM 18127</strain>
    </source>
</reference>
<keyword evidence="2" id="KW-0813">Transport</keyword>
<dbReference type="PANTHER" id="PTHR32507">
    <property type="entry name" value="NA(+)/H(+) ANTIPORTER 1"/>
    <property type="match status" value="1"/>
</dbReference>
<proteinExistence type="predicted"/>
<feature type="transmembrane region" description="Helical" evidence="9">
    <location>
        <begin position="192"/>
        <end position="211"/>
    </location>
</feature>
<dbReference type="SUPFAM" id="SSF116726">
    <property type="entry name" value="TrkA C-terminal domain-like"/>
    <property type="match status" value="1"/>
</dbReference>
<evidence type="ECO:0000256" key="8">
    <source>
        <dbReference type="ARBA" id="ARBA00023136"/>
    </source>
</evidence>
<feature type="transmembrane region" description="Helical" evidence="9">
    <location>
        <begin position="271"/>
        <end position="288"/>
    </location>
</feature>
<evidence type="ECO:0000256" key="1">
    <source>
        <dbReference type="ARBA" id="ARBA00004651"/>
    </source>
</evidence>
<feature type="transmembrane region" description="Helical" evidence="9">
    <location>
        <begin position="60"/>
        <end position="78"/>
    </location>
</feature>
<protein>
    <submittedName>
        <fullName evidence="11">Potassium/proton antiporter</fullName>
    </submittedName>
</protein>
<dbReference type="RefSeq" id="WP_345262340.1">
    <property type="nucleotide sequence ID" value="NZ_BAABIM010000001.1"/>
</dbReference>
<feature type="transmembrane region" description="Helical" evidence="9">
    <location>
        <begin position="36"/>
        <end position="54"/>
    </location>
</feature>
<dbReference type="Gene3D" id="1.20.1530.20">
    <property type="match status" value="1"/>
</dbReference>
<feature type="transmembrane region" description="Helical" evidence="9">
    <location>
        <begin position="331"/>
        <end position="349"/>
    </location>
</feature>
<feature type="transmembrane region" description="Helical" evidence="9">
    <location>
        <begin position="6"/>
        <end position="24"/>
    </location>
</feature>
<evidence type="ECO:0000256" key="4">
    <source>
        <dbReference type="ARBA" id="ARBA00022475"/>
    </source>
</evidence>
<feature type="transmembrane region" description="Helical" evidence="9">
    <location>
        <begin position="361"/>
        <end position="384"/>
    </location>
</feature>
<dbReference type="Gene3D" id="3.30.70.1450">
    <property type="entry name" value="Regulator of K+ conductance, C-terminal domain"/>
    <property type="match status" value="1"/>
</dbReference>
<keyword evidence="8 9" id="KW-0472">Membrane</keyword>
<feature type="transmembrane region" description="Helical" evidence="9">
    <location>
        <begin position="300"/>
        <end position="325"/>
    </location>
</feature>
<dbReference type="PANTHER" id="PTHR32507:SF7">
    <property type="entry name" value="K(+)_H(+) ANTIPORTER NHAP2"/>
    <property type="match status" value="1"/>
</dbReference>
<feature type="transmembrane region" description="Helical" evidence="9">
    <location>
        <begin position="120"/>
        <end position="143"/>
    </location>
</feature>
<evidence type="ECO:0000313" key="11">
    <source>
        <dbReference type="EMBL" id="GAA4670332.1"/>
    </source>
</evidence>
<comment type="subcellular location">
    <subcellularLocation>
        <location evidence="1">Cell membrane</location>
        <topology evidence="1">Multi-pass membrane protein</topology>
    </subcellularLocation>
</comment>
<dbReference type="PROSITE" id="PS51202">
    <property type="entry name" value="RCK_C"/>
    <property type="match status" value="1"/>
</dbReference>
<evidence type="ECO:0000313" key="12">
    <source>
        <dbReference type="Proteomes" id="UP001500621"/>
    </source>
</evidence>
<dbReference type="Proteomes" id="UP001500621">
    <property type="component" value="Unassembled WGS sequence"/>
</dbReference>
<evidence type="ECO:0000256" key="7">
    <source>
        <dbReference type="ARBA" id="ARBA00023065"/>
    </source>
</evidence>
<keyword evidence="12" id="KW-1185">Reference proteome</keyword>